<feature type="transmembrane region" description="Helical" evidence="8">
    <location>
        <begin position="77"/>
        <end position="95"/>
    </location>
</feature>
<dbReference type="OrthoDB" id="9783823at2"/>
<keyword evidence="3 7" id="KW-0813">Transport</keyword>
<evidence type="ECO:0000256" key="5">
    <source>
        <dbReference type="ARBA" id="ARBA00022989"/>
    </source>
</evidence>
<feature type="transmembrane region" description="Helical" evidence="8">
    <location>
        <begin position="377"/>
        <end position="400"/>
    </location>
</feature>
<dbReference type="InterPro" id="IPR036259">
    <property type="entry name" value="MFS_trans_sf"/>
</dbReference>
<name>A0A514CJG0_9BACT</name>
<feature type="transmembrane region" description="Helical" evidence="8">
    <location>
        <begin position="101"/>
        <end position="121"/>
    </location>
</feature>
<evidence type="ECO:0000256" key="4">
    <source>
        <dbReference type="ARBA" id="ARBA00022692"/>
    </source>
</evidence>
<feature type="transmembrane region" description="Helical" evidence="8">
    <location>
        <begin position="312"/>
        <end position="332"/>
    </location>
</feature>
<dbReference type="InterPro" id="IPR050814">
    <property type="entry name" value="Myo-inositol_Transporter"/>
</dbReference>
<keyword evidence="6 8" id="KW-0472">Membrane</keyword>
<feature type="transmembrane region" description="Helical" evidence="8">
    <location>
        <begin position="133"/>
        <end position="152"/>
    </location>
</feature>
<protein>
    <submittedName>
        <fullName evidence="10">Sugar porter family MFS transporter</fullName>
    </submittedName>
</protein>
<evidence type="ECO:0000313" key="10">
    <source>
        <dbReference type="EMBL" id="QDH79955.1"/>
    </source>
</evidence>
<dbReference type="PRINTS" id="PR00171">
    <property type="entry name" value="SUGRTRNSPORT"/>
</dbReference>
<gene>
    <name evidence="10" type="ORF">FKX85_13300</name>
</gene>
<organism evidence="10 11">
    <name type="scientific">Echinicola soli</name>
    <dbReference type="NCBI Taxonomy" id="2591634"/>
    <lineage>
        <taxon>Bacteria</taxon>
        <taxon>Pseudomonadati</taxon>
        <taxon>Bacteroidota</taxon>
        <taxon>Cytophagia</taxon>
        <taxon>Cytophagales</taxon>
        <taxon>Cyclobacteriaceae</taxon>
        <taxon>Echinicola</taxon>
    </lineage>
</organism>
<dbReference type="InterPro" id="IPR003663">
    <property type="entry name" value="Sugar/inositol_transpt"/>
</dbReference>
<keyword evidence="5 8" id="KW-1133">Transmembrane helix</keyword>
<dbReference type="PANTHER" id="PTHR48020:SF12">
    <property type="entry name" value="PROTON MYO-INOSITOL COTRANSPORTER"/>
    <property type="match status" value="1"/>
</dbReference>
<evidence type="ECO:0000256" key="7">
    <source>
        <dbReference type="RuleBase" id="RU003346"/>
    </source>
</evidence>
<dbReference type="PROSITE" id="PS50850">
    <property type="entry name" value="MFS"/>
    <property type="match status" value="1"/>
</dbReference>
<dbReference type="Proteomes" id="UP000316614">
    <property type="component" value="Chromosome"/>
</dbReference>
<accession>A0A514CJG0</accession>
<dbReference type="InterPro" id="IPR005828">
    <property type="entry name" value="MFS_sugar_transport-like"/>
</dbReference>
<dbReference type="InterPro" id="IPR020846">
    <property type="entry name" value="MFS_dom"/>
</dbReference>
<dbReference type="Gene3D" id="1.20.1250.20">
    <property type="entry name" value="MFS general substrate transporter like domains"/>
    <property type="match status" value="1"/>
</dbReference>
<feature type="transmembrane region" description="Helical" evidence="8">
    <location>
        <begin position="7"/>
        <end position="28"/>
    </location>
</feature>
<evidence type="ECO:0000256" key="1">
    <source>
        <dbReference type="ARBA" id="ARBA00004141"/>
    </source>
</evidence>
<proteinExistence type="inferred from homology"/>
<dbReference type="PANTHER" id="PTHR48020">
    <property type="entry name" value="PROTON MYO-INOSITOL COTRANSPORTER"/>
    <property type="match status" value="1"/>
</dbReference>
<dbReference type="NCBIfam" id="TIGR00879">
    <property type="entry name" value="SP"/>
    <property type="match status" value="1"/>
</dbReference>
<feature type="transmembrane region" description="Helical" evidence="8">
    <location>
        <begin position="164"/>
        <end position="182"/>
    </location>
</feature>
<evidence type="ECO:0000256" key="6">
    <source>
        <dbReference type="ARBA" id="ARBA00023136"/>
    </source>
</evidence>
<dbReference type="Pfam" id="PF00083">
    <property type="entry name" value="Sugar_tr"/>
    <property type="match status" value="1"/>
</dbReference>
<dbReference type="RefSeq" id="WP_141615192.1">
    <property type="nucleotide sequence ID" value="NZ_CP041253.1"/>
</dbReference>
<feature type="transmembrane region" description="Helical" evidence="8">
    <location>
        <begin position="48"/>
        <end position="65"/>
    </location>
</feature>
<evidence type="ECO:0000256" key="2">
    <source>
        <dbReference type="ARBA" id="ARBA00010992"/>
    </source>
</evidence>
<dbReference type="PROSITE" id="PS00216">
    <property type="entry name" value="SUGAR_TRANSPORT_1"/>
    <property type="match status" value="2"/>
</dbReference>
<dbReference type="GO" id="GO:0022857">
    <property type="term" value="F:transmembrane transporter activity"/>
    <property type="evidence" value="ECO:0007669"/>
    <property type="project" value="InterPro"/>
</dbReference>
<feature type="transmembrane region" description="Helical" evidence="8">
    <location>
        <begin position="249"/>
        <end position="270"/>
    </location>
</feature>
<evidence type="ECO:0000313" key="11">
    <source>
        <dbReference type="Proteomes" id="UP000316614"/>
    </source>
</evidence>
<dbReference type="KEGG" id="echi:FKX85_13300"/>
<evidence type="ECO:0000256" key="8">
    <source>
        <dbReference type="SAM" id="Phobius"/>
    </source>
</evidence>
<dbReference type="PROSITE" id="PS00217">
    <property type="entry name" value="SUGAR_TRANSPORT_2"/>
    <property type="match status" value="1"/>
</dbReference>
<dbReference type="SUPFAM" id="SSF103473">
    <property type="entry name" value="MFS general substrate transporter"/>
    <property type="match status" value="1"/>
</dbReference>
<feature type="transmembrane region" description="Helical" evidence="8">
    <location>
        <begin position="344"/>
        <end position="365"/>
    </location>
</feature>
<evidence type="ECO:0000259" key="9">
    <source>
        <dbReference type="PROSITE" id="PS50850"/>
    </source>
</evidence>
<dbReference type="GO" id="GO:0016020">
    <property type="term" value="C:membrane"/>
    <property type="evidence" value="ECO:0007669"/>
    <property type="project" value="UniProtKB-SubCell"/>
</dbReference>
<evidence type="ECO:0000256" key="3">
    <source>
        <dbReference type="ARBA" id="ARBA00022448"/>
    </source>
</evidence>
<keyword evidence="11" id="KW-1185">Reference proteome</keyword>
<dbReference type="InterPro" id="IPR005829">
    <property type="entry name" value="Sugar_transporter_CS"/>
</dbReference>
<feature type="transmembrane region" description="Helical" evidence="8">
    <location>
        <begin position="282"/>
        <end position="305"/>
    </location>
</feature>
<dbReference type="EMBL" id="CP041253">
    <property type="protein sequence ID" value="QDH79955.1"/>
    <property type="molecule type" value="Genomic_DNA"/>
</dbReference>
<keyword evidence="4 8" id="KW-0812">Transmembrane</keyword>
<dbReference type="AlphaFoldDB" id="A0A514CJG0"/>
<feature type="domain" description="Major facilitator superfamily (MFS) profile" evidence="9">
    <location>
        <begin position="10"/>
        <end position="431"/>
    </location>
</feature>
<sequence>MNSKKYVIFLSIVAALGGFLFGFDTAVISGAERFIQEKWQLSDWTHGMAVAIALYGTVIGALFGGIPADKFGRKTSLLWIGVLYFVSALGSALAPEVFSFMFFRFIGGLGVGASSVVAPMYISEIAPAKNRGVLVALYQFNIVFGILMAYFSNYLIEMADLNESWRWMMGMEAIPALLYTLLSIKVPKSPRWLIAHQNNVDEATAILTRTDPEGVDEAIRLAIEERNREKSKVGFAVLFKNSHLKTTMLAVLIAMFNQLSGINAIIYFAPRVFEMAGIDEESALLSTIGIGAVNMVATLIGLYLIDRIGRKKLMLIGSIGYIISLLLIAYSFSGGIISTAFLPIFVFIFIASHAVGQGSVIWVFISEVFPNETRAYGQSIGCFTHWILAAVIANVFPFFANTFGPVSIFGFFAVMMGLQLLWVLTKMPETKGRSLEEIQQDLAVNQKTQP</sequence>
<comment type="subcellular location">
    <subcellularLocation>
        <location evidence="1">Membrane</location>
        <topology evidence="1">Multi-pass membrane protein</topology>
    </subcellularLocation>
</comment>
<comment type="similarity">
    <text evidence="2 7">Belongs to the major facilitator superfamily. Sugar transporter (TC 2.A.1.1) family.</text>
</comment>
<feature type="transmembrane region" description="Helical" evidence="8">
    <location>
        <begin position="406"/>
        <end position="424"/>
    </location>
</feature>
<reference evidence="10 11" key="1">
    <citation type="submission" date="2019-06" db="EMBL/GenBank/DDBJ databases">
        <title>Echinicola alkalisoli sp. nov. isolated from saline soil.</title>
        <authorList>
            <person name="Sun J.-Q."/>
            <person name="Xu L."/>
        </authorList>
    </citation>
    <scope>NUCLEOTIDE SEQUENCE [LARGE SCALE GENOMIC DNA]</scope>
    <source>
        <strain evidence="10 11">LN3S3</strain>
    </source>
</reference>